<dbReference type="RefSeq" id="WP_186928389.1">
    <property type="nucleotide sequence ID" value="NZ_JACOOJ010000003.1"/>
</dbReference>
<evidence type="ECO:0000313" key="2">
    <source>
        <dbReference type="Proteomes" id="UP000651475"/>
    </source>
</evidence>
<name>A0ABR7DJS7_9BACT</name>
<comment type="caution">
    <text evidence="1">The sequence shown here is derived from an EMBL/GenBank/DDBJ whole genome shotgun (WGS) entry which is preliminary data.</text>
</comment>
<proteinExistence type="predicted"/>
<dbReference type="EMBL" id="JACOOJ010000003">
    <property type="protein sequence ID" value="MBC5631648.1"/>
    <property type="molecule type" value="Genomic_DNA"/>
</dbReference>
<gene>
    <name evidence="1" type="ORF">H8S65_02485</name>
</gene>
<sequence length="113" mass="13057">MKVTKMTLQQYREALDAYGTYFLDDMKQLKADYAKDRLLVNGSIMRYTDITGMSVSNNKYLAVEVNHGDLFLLPLRRDVRYRVFRSPKSAILNKISYLLALCQKIFTCKSGVC</sequence>
<protein>
    <submittedName>
        <fullName evidence="1">Uncharacterized protein</fullName>
    </submittedName>
</protein>
<accession>A0ABR7DJS7</accession>
<dbReference type="Proteomes" id="UP000651475">
    <property type="component" value="Unassembled WGS sequence"/>
</dbReference>
<keyword evidence="2" id="KW-1185">Reference proteome</keyword>
<organism evidence="1 2">
    <name type="scientific">Parabacteroides hominis</name>
    <dbReference type="NCBI Taxonomy" id="2763057"/>
    <lineage>
        <taxon>Bacteria</taxon>
        <taxon>Pseudomonadati</taxon>
        <taxon>Bacteroidota</taxon>
        <taxon>Bacteroidia</taxon>
        <taxon>Bacteroidales</taxon>
        <taxon>Tannerellaceae</taxon>
        <taxon>Parabacteroides</taxon>
    </lineage>
</organism>
<reference evidence="1 2" key="1">
    <citation type="submission" date="2020-08" db="EMBL/GenBank/DDBJ databases">
        <title>Genome public.</title>
        <authorList>
            <person name="Liu C."/>
            <person name="Sun Q."/>
        </authorList>
    </citation>
    <scope>NUCLEOTIDE SEQUENCE [LARGE SCALE GENOMIC DNA]</scope>
    <source>
        <strain evidence="1 2">NSJ-79</strain>
    </source>
</reference>
<evidence type="ECO:0000313" key="1">
    <source>
        <dbReference type="EMBL" id="MBC5631648.1"/>
    </source>
</evidence>